<gene>
    <name evidence="1" type="ORF">FB559_8779</name>
</gene>
<accession>A0A543BTL5</accession>
<evidence type="ECO:0000313" key="1">
    <source>
        <dbReference type="EMBL" id="TQL88160.1"/>
    </source>
</evidence>
<dbReference type="OrthoDB" id="4528652at2"/>
<dbReference type="EMBL" id="VFOZ01000003">
    <property type="protein sequence ID" value="TQL88160.1"/>
    <property type="molecule type" value="Genomic_DNA"/>
</dbReference>
<dbReference type="RefSeq" id="WP_141963981.1">
    <property type="nucleotide sequence ID" value="NZ_VFOZ01000003.1"/>
</dbReference>
<name>A0A543BTL5_9ACTN</name>
<keyword evidence="2" id="KW-1185">Reference proteome</keyword>
<evidence type="ECO:0000313" key="2">
    <source>
        <dbReference type="Proteomes" id="UP000316096"/>
    </source>
</evidence>
<comment type="caution">
    <text evidence="1">The sequence shown here is derived from an EMBL/GenBank/DDBJ whole genome shotgun (WGS) entry which is preliminary data.</text>
</comment>
<organism evidence="1 2">
    <name type="scientific">Actinoallomurus bryophytorum</name>
    <dbReference type="NCBI Taxonomy" id="1490222"/>
    <lineage>
        <taxon>Bacteria</taxon>
        <taxon>Bacillati</taxon>
        <taxon>Actinomycetota</taxon>
        <taxon>Actinomycetes</taxon>
        <taxon>Streptosporangiales</taxon>
        <taxon>Thermomonosporaceae</taxon>
        <taxon>Actinoallomurus</taxon>
    </lineage>
</organism>
<sequence length="215" mass="23118">MSKLGQSVERGIFRKAVELFRGGAEVLERDAPRPPVPGFNPVHGAGSGSRTRLSAIYGHRLRIGGSGFAVQQHLRDLELLPDSFHSKLLGYFAGHPQGGIRIVDGRVTDVMTELRGVHPRGWPAGKTWDDVLGLLDPSTNRVVLGGKGESGSVSPAVHEVAEGLAGWAKNRHMPPDYRADAMAEALSIGTNKRSTGALFDGYYTSLLHGLEPRPL</sequence>
<dbReference type="AlphaFoldDB" id="A0A543BTL5"/>
<protein>
    <submittedName>
        <fullName evidence="1">Uncharacterized protein</fullName>
    </submittedName>
</protein>
<proteinExistence type="predicted"/>
<dbReference type="Proteomes" id="UP000316096">
    <property type="component" value="Unassembled WGS sequence"/>
</dbReference>
<reference evidence="1 2" key="1">
    <citation type="submission" date="2019-06" db="EMBL/GenBank/DDBJ databases">
        <title>Sequencing the genomes of 1000 actinobacteria strains.</title>
        <authorList>
            <person name="Klenk H.-P."/>
        </authorList>
    </citation>
    <scope>NUCLEOTIDE SEQUENCE [LARGE SCALE GENOMIC DNA]</scope>
    <source>
        <strain evidence="1 2">DSM 102200</strain>
    </source>
</reference>